<dbReference type="SUPFAM" id="SSF56436">
    <property type="entry name" value="C-type lectin-like"/>
    <property type="match status" value="6"/>
</dbReference>
<feature type="domain" description="C-type lectin" evidence="2">
    <location>
        <begin position="520"/>
        <end position="643"/>
    </location>
</feature>
<keyword evidence="4" id="KW-1185">Reference proteome</keyword>
<dbReference type="InterPro" id="IPR018378">
    <property type="entry name" value="C-type_lectin_CS"/>
</dbReference>
<organism evidence="3 4">
    <name type="scientific">Petrolisthes manimaculis</name>
    <dbReference type="NCBI Taxonomy" id="1843537"/>
    <lineage>
        <taxon>Eukaryota</taxon>
        <taxon>Metazoa</taxon>
        <taxon>Ecdysozoa</taxon>
        <taxon>Arthropoda</taxon>
        <taxon>Crustacea</taxon>
        <taxon>Multicrustacea</taxon>
        <taxon>Malacostraca</taxon>
        <taxon>Eumalacostraca</taxon>
        <taxon>Eucarida</taxon>
        <taxon>Decapoda</taxon>
        <taxon>Pleocyemata</taxon>
        <taxon>Anomura</taxon>
        <taxon>Galatheoidea</taxon>
        <taxon>Porcellanidae</taxon>
        <taxon>Petrolisthes</taxon>
    </lineage>
</organism>
<dbReference type="InterPro" id="IPR001304">
    <property type="entry name" value="C-type_lectin-like"/>
</dbReference>
<dbReference type="PANTHER" id="PTHR22803">
    <property type="entry name" value="MANNOSE, PHOSPHOLIPASE, LECTIN RECEPTOR RELATED"/>
    <property type="match status" value="1"/>
</dbReference>
<evidence type="ECO:0000256" key="1">
    <source>
        <dbReference type="ARBA" id="ARBA00023157"/>
    </source>
</evidence>
<keyword evidence="1" id="KW-1015">Disulfide bond</keyword>
<feature type="domain" description="C-type lectin" evidence="2">
    <location>
        <begin position="962"/>
        <end position="1073"/>
    </location>
</feature>
<dbReference type="InterPro" id="IPR050111">
    <property type="entry name" value="C-type_lectin/snaclec_domain"/>
</dbReference>
<feature type="domain" description="C-type lectin" evidence="2">
    <location>
        <begin position="351"/>
        <end position="471"/>
    </location>
</feature>
<dbReference type="SMART" id="SM00034">
    <property type="entry name" value="CLECT"/>
    <property type="match status" value="6"/>
</dbReference>
<feature type="domain" description="C-type lectin" evidence="2">
    <location>
        <begin position="816"/>
        <end position="933"/>
    </location>
</feature>
<dbReference type="Proteomes" id="UP001292094">
    <property type="component" value="Unassembled WGS sequence"/>
</dbReference>
<dbReference type="CDD" id="cd00037">
    <property type="entry name" value="CLECT"/>
    <property type="match status" value="6"/>
</dbReference>
<protein>
    <recommendedName>
        <fullName evidence="2">C-type lectin domain-containing protein</fullName>
    </recommendedName>
</protein>
<dbReference type="PROSITE" id="PS50041">
    <property type="entry name" value="C_TYPE_LECTIN_2"/>
    <property type="match status" value="6"/>
</dbReference>
<dbReference type="CDD" id="cd20271">
    <property type="entry name" value="Complex1_LYR_FMC1"/>
    <property type="match status" value="1"/>
</dbReference>
<name>A0AAE1U9Y3_9EUCA</name>
<dbReference type="InterPro" id="IPR016187">
    <property type="entry name" value="CTDL_fold"/>
</dbReference>
<reference evidence="3" key="1">
    <citation type="submission" date="2023-11" db="EMBL/GenBank/DDBJ databases">
        <title>Genome assemblies of two species of porcelain crab, Petrolisthes cinctipes and Petrolisthes manimaculis (Anomura: Porcellanidae).</title>
        <authorList>
            <person name="Angst P."/>
        </authorList>
    </citation>
    <scope>NUCLEOTIDE SEQUENCE</scope>
    <source>
        <strain evidence="3">PB745_02</strain>
        <tissue evidence="3">Gill</tissue>
    </source>
</reference>
<dbReference type="Gene3D" id="3.10.100.10">
    <property type="entry name" value="Mannose-Binding Protein A, subunit A"/>
    <property type="match status" value="6"/>
</dbReference>
<evidence type="ECO:0000313" key="4">
    <source>
        <dbReference type="Proteomes" id="UP001292094"/>
    </source>
</evidence>
<dbReference type="InterPro" id="IPR016186">
    <property type="entry name" value="C-type_lectin-like/link_sf"/>
</dbReference>
<dbReference type="Pfam" id="PF00059">
    <property type="entry name" value="Lectin_C"/>
    <property type="match status" value="6"/>
</dbReference>
<sequence length="1214" mass="139353">MDRMRAMKERERELISILPSAVRVGIGDRRKREVGGQHRFTQRSGVNYEHRTYKEYLQETLTTTTTPTSSLTNLERHRFQHWLGLHHPVNTTTTTTRPHIEQTIPINTTTTTTNIEKIVPINTTTTTTNIDQIVPITTTTTNIEQTVPINTTTTTNSEQKVPINTTTTNIEQTVPINTTTNSEQKVPINTTTTNIEQTVPINTTTTNIDQEVPINTTTTTPTYIQHRVSSDRCAKFQSNTIYYEGSCYSLGPYRATWLAAREHCKAQGGRLAVIDDRLEAEHLGSLAHSTELAWFGLSWSNDTNTFQWVTGDSLHYTNWNHLEGESKWTYNVCVMVSTSPNLSCASGWMKFNTNCYQMFIEPLSWEVAQIMCQSFGAHLLVLNDVQENSKMRWFISRRRVEYFPEPFWIGLKMVNNTDYEWLDGSTFLINEDWASQEPDTHNGRELCVQVTSRSFMFSTAVCAQPKAFICEAARGMPLTTLPPPTPTPDVYCFDVYNNTNVTQDITNTTSTTQHNTWLLYQGFCYKFVGIDSERGEKALGWWDSHVKCREDGGELASIHSLEENYWIMSKLTNLNVELVWIGGKALEDAGYSWMDETPFDFVNWRQGEPNNIFDQEDCISMYTRNQGYWNDKNCAVPEGYVCKRPYQHFYPKHQPTVAPKGYCPSDWIYTGSKCFKIFQESVDIETAIGACKNISTSGNLASIHSSIEQAYLTSAMSTVRTSVWIGLQQQSYRYYWMDQTSMTYTNWALGEPNLRILTRWRELCVEMLPYHEAGRWNSVRCDEMRSYVCQQHPDPSITIPLTRSLCEGSMDHYISYQDGCYRVVNGASTWEDAEAECQLEGSNLISIMSISEAATAWVVVKESGLQEAWLGLRYHQDKNVFKWSNGWPGLYTQWGAGEPHTNTSHYNLCTKINTTDGLWYTESCEQEKAFVCKYENGTTTVPTPDTPLEGLCPDEVNWYDFGGSHCYRIFTGEMPWNDANLRCLRENADLVSIHTQEENDLLHKTVHFVKDTVWIGLLQKRDNYGWSDGSRFDFLAWRDREPTNGSEKCVEMYASDGKWNDIQCSFIRPFICKTKKIVPNKTEINAIRGVTSEGFLTSYISLFFGVTYIKMASTTKIQTLRSLIKELRRSIGNHDRVQQTPIFSYVMNEYRRNAVTDQQYCHQQEEMTYLAQTCATYLTSSRRYLELYDDYHGCGERSVKETASIVGFKLPNEH</sequence>
<evidence type="ECO:0000313" key="3">
    <source>
        <dbReference type="EMBL" id="KAK4315692.1"/>
    </source>
</evidence>
<dbReference type="EMBL" id="JAWZYT010001091">
    <property type="protein sequence ID" value="KAK4315692.1"/>
    <property type="molecule type" value="Genomic_DNA"/>
</dbReference>
<dbReference type="PROSITE" id="PS00615">
    <property type="entry name" value="C_TYPE_LECTIN_1"/>
    <property type="match status" value="3"/>
</dbReference>
<accession>A0AAE1U9Y3</accession>
<proteinExistence type="predicted"/>
<feature type="domain" description="C-type lectin" evidence="2">
    <location>
        <begin position="670"/>
        <end position="790"/>
    </location>
</feature>
<feature type="domain" description="C-type lectin" evidence="2">
    <location>
        <begin position="243"/>
        <end position="348"/>
    </location>
</feature>
<gene>
    <name evidence="3" type="ORF">Pmani_013091</name>
</gene>
<dbReference type="AlphaFoldDB" id="A0AAE1U9Y3"/>
<evidence type="ECO:0000259" key="2">
    <source>
        <dbReference type="PROSITE" id="PS50041"/>
    </source>
</evidence>
<comment type="caution">
    <text evidence="3">The sequence shown here is derived from an EMBL/GenBank/DDBJ whole genome shotgun (WGS) entry which is preliminary data.</text>
</comment>